<feature type="non-terminal residue" evidence="2">
    <location>
        <position position="223"/>
    </location>
</feature>
<dbReference type="InterPro" id="IPR011333">
    <property type="entry name" value="SKP1/BTB/POZ_sf"/>
</dbReference>
<reference evidence="2 3" key="1">
    <citation type="journal article" date="2016" name="Mol. Biol. Evol.">
        <title>Comparative Genomics of Early-Diverging Mushroom-Forming Fungi Provides Insights into the Origins of Lignocellulose Decay Capabilities.</title>
        <authorList>
            <person name="Nagy L.G."/>
            <person name="Riley R."/>
            <person name="Tritt A."/>
            <person name="Adam C."/>
            <person name="Daum C."/>
            <person name="Floudas D."/>
            <person name="Sun H."/>
            <person name="Yadav J.S."/>
            <person name="Pangilinan J."/>
            <person name="Larsson K.H."/>
            <person name="Matsuura K."/>
            <person name="Barry K."/>
            <person name="Labutti K."/>
            <person name="Kuo R."/>
            <person name="Ohm R.A."/>
            <person name="Bhattacharya S.S."/>
            <person name="Shirouzu T."/>
            <person name="Yoshinaga Y."/>
            <person name="Martin F.M."/>
            <person name="Grigoriev I.V."/>
            <person name="Hibbett D.S."/>
        </authorList>
    </citation>
    <scope>NUCLEOTIDE SEQUENCE [LARGE SCALE GENOMIC DNA]</scope>
    <source>
        <strain evidence="2 3">L-15889</strain>
    </source>
</reference>
<dbReference type="STRING" id="1314783.A0A165SS98"/>
<sequence length="223" mass="25633">MAHNYNVETSLEKVKRHTKYYLSGGDIHFLVENYIFRVHRYFFERESAYFREKFAVAAPPGQQPKGSSDATAIALEDVMANDFSRFLWVFYNPKYSIYDATVDDWSAILKLAFDWRFAEVKKLCVRELEKFEIPPLHKIELYQAYELDKKLLIPSYIAMCMRPEPLSIKEGRQLGLETALLLATAREAARGKPSSSPGQLCSSPVTVENEDMISIIKDVFGII</sequence>
<evidence type="ECO:0000259" key="1">
    <source>
        <dbReference type="PROSITE" id="PS50097"/>
    </source>
</evidence>
<accession>A0A165SS98</accession>
<dbReference type="AlphaFoldDB" id="A0A165SS98"/>
<dbReference type="Proteomes" id="UP000076727">
    <property type="component" value="Unassembled WGS sequence"/>
</dbReference>
<evidence type="ECO:0000313" key="3">
    <source>
        <dbReference type="Proteomes" id="UP000076727"/>
    </source>
</evidence>
<dbReference type="Gene3D" id="3.30.710.10">
    <property type="entry name" value="Potassium Channel Kv1.1, Chain A"/>
    <property type="match status" value="1"/>
</dbReference>
<name>A0A165SS98_9APHY</name>
<dbReference type="OrthoDB" id="2593747at2759"/>
<dbReference type="SUPFAM" id="SSF54695">
    <property type="entry name" value="POZ domain"/>
    <property type="match status" value="1"/>
</dbReference>
<dbReference type="InterPro" id="IPR000210">
    <property type="entry name" value="BTB/POZ_dom"/>
</dbReference>
<proteinExistence type="predicted"/>
<protein>
    <recommendedName>
        <fullName evidence="1">BTB domain-containing protein</fullName>
    </recommendedName>
</protein>
<gene>
    <name evidence="2" type="ORF">DAEQUDRAFT_664453</name>
</gene>
<evidence type="ECO:0000313" key="2">
    <source>
        <dbReference type="EMBL" id="KZT72417.1"/>
    </source>
</evidence>
<organism evidence="2 3">
    <name type="scientific">Daedalea quercina L-15889</name>
    <dbReference type="NCBI Taxonomy" id="1314783"/>
    <lineage>
        <taxon>Eukaryota</taxon>
        <taxon>Fungi</taxon>
        <taxon>Dikarya</taxon>
        <taxon>Basidiomycota</taxon>
        <taxon>Agaricomycotina</taxon>
        <taxon>Agaricomycetes</taxon>
        <taxon>Polyporales</taxon>
        <taxon>Fomitopsis</taxon>
    </lineage>
</organism>
<dbReference type="PROSITE" id="PS50097">
    <property type="entry name" value="BTB"/>
    <property type="match status" value="1"/>
</dbReference>
<dbReference type="Pfam" id="PF00651">
    <property type="entry name" value="BTB"/>
    <property type="match status" value="1"/>
</dbReference>
<feature type="domain" description="BTB" evidence="1">
    <location>
        <begin position="25"/>
        <end position="99"/>
    </location>
</feature>
<keyword evidence="3" id="KW-1185">Reference proteome</keyword>
<dbReference type="EMBL" id="KV429041">
    <property type="protein sequence ID" value="KZT72417.1"/>
    <property type="molecule type" value="Genomic_DNA"/>
</dbReference>